<proteinExistence type="predicted"/>
<keyword evidence="3" id="KW-1185">Reference proteome</keyword>
<feature type="transmembrane region" description="Helical" evidence="1">
    <location>
        <begin position="32"/>
        <end position="52"/>
    </location>
</feature>
<dbReference type="Proteomes" id="UP000469385">
    <property type="component" value="Unassembled WGS sequence"/>
</dbReference>
<sequence length="53" mass="5847">MPIGDQRIAQDEMERLEDCVEPERSSVMASPVFWIAALGSLVFWAVVGLLLIG</sequence>
<reference evidence="2 3" key="1">
    <citation type="submission" date="2019-12" db="EMBL/GenBank/DDBJ databases">
        <authorList>
            <person name="Huq M.A."/>
        </authorList>
    </citation>
    <scope>NUCLEOTIDE SEQUENCE [LARGE SCALE GENOMIC DNA]</scope>
    <source>
        <strain evidence="2 3">MAH-25</strain>
    </source>
</reference>
<accession>A0A6N8IZN4</accession>
<keyword evidence="1" id="KW-1133">Transmembrane helix</keyword>
<dbReference type="RefSeq" id="WP_157399508.1">
    <property type="nucleotide sequence ID" value="NZ_WSEL01000009.1"/>
</dbReference>
<dbReference type="EMBL" id="WSEL01000009">
    <property type="protein sequence ID" value="MVQ31463.1"/>
    <property type="molecule type" value="Genomic_DNA"/>
</dbReference>
<evidence type="ECO:0000313" key="2">
    <source>
        <dbReference type="EMBL" id="MVQ31463.1"/>
    </source>
</evidence>
<dbReference type="AlphaFoldDB" id="A0A6N8IZN4"/>
<evidence type="ECO:0000256" key="1">
    <source>
        <dbReference type="SAM" id="Phobius"/>
    </source>
</evidence>
<comment type="caution">
    <text evidence="2">The sequence shown here is derived from an EMBL/GenBank/DDBJ whole genome shotgun (WGS) entry which is preliminary data.</text>
</comment>
<gene>
    <name evidence="2" type="ORF">GON04_18540</name>
</gene>
<protein>
    <submittedName>
        <fullName evidence="2">Uncharacterized protein</fullName>
    </submittedName>
</protein>
<name>A0A6N8IZN4_9BURK</name>
<keyword evidence="1" id="KW-0812">Transmembrane</keyword>
<organism evidence="2 3">
    <name type="scientific">Ramlibacter pinisoli</name>
    <dbReference type="NCBI Taxonomy" id="2682844"/>
    <lineage>
        <taxon>Bacteria</taxon>
        <taxon>Pseudomonadati</taxon>
        <taxon>Pseudomonadota</taxon>
        <taxon>Betaproteobacteria</taxon>
        <taxon>Burkholderiales</taxon>
        <taxon>Comamonadaceae</taxon>
        <taxon>Ramlibacter</taxon>
    </lineage>
</organism>
<evidence type="ECO:0000313" key="3">
    <source>
        <dbReference type="Proteomes" id="UP000469385"/>
    </source>
</evidence>
<keyword evidence="1" id="KW-0472">Membrane</keyword>